<comment type="cofactor">
    <cofactor evidence="1">
        <name>Mg(2+)</name>
        <dbReference type="ChEBI" id="CHEBI:18420"/>
    </cofactor>
</comment>
<keyword evidence="9 12" id="KW-0460">Magnesium</keyword>
<evidence type="ECO:0000256" key="11">
    <source>
        <dbReference type="ARBA" id="ARBA00048540"/>
    </source>
</evidence>
<keyword evidence="6 12" id="KW-0808">Transferase</keyword>
<sequence length="361" mass="39324">MLLRRILVGAALLALLSWLALRPPPQDARETELVERNLPVLGTWVTLSAYAEDPALQTRVQRAFDQVAQQLADFDTRWRAFGDGTLGRLNAELVAGDSIRVPQDMLPLFRRAFEIHRISGGLFDPRIGALVRVWGFDDEAHYRESPPPQAEIDTALAALREAPESLQACPGSGEAEQDCYGPAPGVVLDFGAIAKGYAVDQVGERLLAAGIENFMINAGGNVRTQGRRGDRAWRIAVRHPRPEIGRLLAIVEPDNENLVTSGDYERYFEYQGRRYHHILDPRDGRPAQGLQAVSVLSADGTLADAASTALFVAGPGHWRDTARKLGVGQSLIVKADGALQATQTLAARITLPAKPPLEVVP</sequence>
<evidence type="ECO:0000256" key="3">
    <source>
        <dbReference type="ARBA" id="ARBA00011955"/>
    </source>
</evidence>
<proteinExistence type="inferred from homology"/>
<dbReference type="PANTHER" id="PTHR30040">
    <property type="entry name" value="THIAMINE BIOSYNTHESIS LIPOPROTEIN APBE"/>
    <property type="match status" value="1"/>
</dbReference>
<dbReference type="Gene3D" id="3.10.520.10">
    <property type="entry name" value="ApbE-like domains"/>
    <property type="match status" value="1"/>
</dbReference>
<evidence type="ECO:0000256" key="5">
    <source>
        <dbReference type="ARBA" id="ARBA00022630"/>
    </source>
</evidence>
<keyword evidence="7 12" id="KW-0479">Metal-binding</keyword>
<protein>
    <recommendedName>
        <fullName evidence="4 12">FAD:protein FMN transferase</fullName>
        <ecNumber evidence="3 12">2.7.1.180</ecNumber>
    </recommendedName>
    <alternativeName>
        <fullName evidence="10 12">Flavin transferase</fullName>
    </alternativeName>
</protein>
<dbReference type="Pfam" id="PF02424">
    <property type="entry name" value="ApbE"/>
    <property type="match status" value="1"/>
</dbReference>
<evidence type="ECO:0000256" key="9">
    <source>
        <dbReference type="ARBA" id="ARBA00022842"/>
    </source>
</evidence>
<dbReference type="EC" id="2.7.1.180" evidence="3 12"/>
<evidence type="ECO:0000256" key="8">
    <source>
        <dbReference type="ARBA" id="ARBA00022827"/>
    </source>
</evidence>
<dbReference type="PANTHER" id="PTHR30040:SF2">
    <property type="entry name" value="FAD:PROTEIN FMN TRANSFERASE"/>
    <property type="match status" value="1"/>
</dbReference>
<evidence type="ECO:0000256" key="6">
    <source>
        <dbReference type="ARBA" id="ARBA00022679"/>
    </source>
</evidence>
<dbReference type="InterPro" id="IPR003374">
    <property type="entry name" value="ApbE-like_sf"/>
</dbReference>
<evidence type="ECO:0000256" key="1">
    <source>
        <dbReference type="ARBA" id="ARBA00001946"/>
    </source>
</evidence>
<dbReference type="GO" id="GO:0016740">
    <property type="term" value="F:transferase activity"/>
    <property type="evidence" value="ECO:0007669"/>
    <property type="project" value="UniProtKB-KW"/>
</dbReference>
<dbReference type="InterPro" id="IPR024932">
    <property type="entry name" value="ApbE"/>
</dbReference>
<keyword evidence="14" id="KW-1185">Reference proteome</keyword>
<dbReference type="EMBL" id="JAVRIC010000016">
    <property type="protein sequence ID" value="MDT0498019.1"/>
    <property type="molecule type" value="Genomic_DNA"/>
</dbReference>
<gene>
    <name evidence="13" type="ORF">RM530_11685</name>
</gene>
<evidence type="ECO:0000256" key="7">
    <source>
        <dbReference type="ARBA" id="ARBA00022723"/>
    </source>
</evidence>
<organism evidence="13 14">
    <name type="scientific">Banduia mediterranea</name>
    <dbReference type="NCBI Taxonomy" id="3075609"/>
    <lineage>
        <taxon>Bacteria</taxon>
        <taxon>Pseudomonadati</taxon>
        <taxon>Pseudomonadota</taxon>
        <taxon>Gammaproteobacteria</taxon>
        <taxon>Nevskiales</taxon>
        <taxon>Algiphilaceae</taxon>
        <taxon>Banduia</taxon>
    </lineage>
</organism>
<accession>A0ABU2WJH1</accession>
<evidence type="ECO:0000256" key="2">
    <source>
        <dbReference type="ARBA" id="ARBA00008282"/>
    </source>
</evidence>
<comment type="catalytic activity">
    <reaction evidence="11 12">
        <text>L-threonyl-[protein] + FAD = FMN-L-threonyl-[protein] + AMP + H(+)</text>
        <dbReference type="Rhea" id="RHEA:36847"/>
        <dbReference type="Rhea" id="RHEA-COMP:11060"/>
        <dbReference type="Rhea" id="RHEA-COMP:11061"/>
        <dbReference type="ChEBI" id="CHEBI:15378"/>
        <dbReference type="ChEBI" id="CHEBI:30013"/>
        <dbReference type="ChEBI" id="CHEBI:57692"/>
        <dbReference type="ChEBI" id="CHEBI:74257"/>
        <dbReference type="ChEBI" id="CHEBI:456215"/>
        <dbReference type="EC" id="2.7.1.180"/>
    </reaction>
</comment>
<dbReference type="RefSeq" id="WP_311365410.1">
    <property type="nucleotide sequence ID" value="NZ_JAVRIC010000016.1"/>
</dbReference>
<dbReference type="Proteomes" id="UP001254608">
    <property type="component" value="Unassembled WGS sequence"/>
</dbReference>
<dbReference type="SUPFAM" id="SSF143631">
    <property type="entry name" value="ApbE-like"/>
    <property type="match status" value="1"/>
</dbReference>
<evidence type="ECO:0000313" key="14">
    <source>
        <dbReference type="Proteomes" id="UP001254608"/>
    </source>
</evidence>
<name>A0ABU2WJH1_9GAMM</name>
<keyword evidence="8 12" id="KW-0274">FAD</keyword>
<evidence type="ECO:0000256" key="10">
    <source>
        <dbReference type="ARBA" id="ARBA00031306"/>
    </source>
</evidence>
<comment type="similarity">
    <text evidence="2 12">Belongs to the ApbE family.</text>
</comment>
<comment type="caution">
    <text evidence="13">The sequence shown here is derived from an EMBL/GenBank/DDBJ whole genome shotgun (WGS) entry which is preliminary data.</text>
</comment>
<dbReference type="PIRSF" id="PIRSF006268">
    <property type="entry name" value="ApbE"/>
    <property type="match status" value="1"/>
</dbReference>
<keyword evidence="5 12" id="KW-0285">Flavoprotein</keyword>
<evidence type="ECO:0000313" key="13">
    <source>
        <dbReference type="EMBL" id="MDT0498019.1"/>
    </source>
</evidence>
<reference evidence="13 14" key="1">
    <citation type="submission" date="2023-09" db="EMBL/GenBank/DDBJ databases">
        <authorList>
            <person name="Rey-Velasco X."/>
        </authorList>
    </citation>
    <scope>NUCLEOTIDE SEQUENCE [LARGE SCALE GENOMIC DNA]</scope>
    <source>
        <strain evidence="13 14">W345</strain>
    </source>
</reference>
<evidence type="ECO:0000256" key="4">
    <source>
        <dbReference type="ARBA" id="ARBA00016337"/>
    </source>
</evidence>
<evidence type="ECO:0000256" key="12">
    <source>
        <dbReference type="PIRNR" id="PIRNR006268"/>
    </source>
</evidence>